<dbReference type="Pfam" id="PF04542">
    <property type="entry name" value="Sigma70_r2"/>
    <property type="match status" value="1"/>
</dbReference>
<dbReference type="PANTHER" id="PTHR43133:SF60">
    <property type="entry name" value="RNA POLYMERASE SIGMA FACTOR SIGV"/>
    <property type="match status" value="1"/>
</dbReference>
<dbReference type="RefSeq" id="WP_122896186.1">
    <property type="nucleotide sequence ID" value="NZ_RHIB01000001.1"/>
</dbReference>
<evidence type="ECO:0000256" key="2">
    <source>
        <dbReference type="ARBA" id="ARBA00023015"/>
    </source>
</evidence>
<dbReference type="InterPro" id="IPR013325">
    <property type="entry name" value="RNA_pol_sigma_r2"/>
</dbReference>
<dbReference type="SUPFAM" id="SSF88659">
    <property type="entry name" value="Sigma3 and sigma4 domains of RNA polymerase sigma factors"/>
    <property type="match status" value="1"/>
</dbReference>
<dbReference type="Gene3D" id="1.10.10.10">
    <property type="entry name" value="Winged helix-like DNA-binding domain superfamily/Winged helix DNA-binding domain"/>
    <property type="match status" value="1"/>
</dbReference>
<dbReference type="GO" id="GO:0003677">
    <property type="term" value="F:DNA binding"/>
    <property type="evidence" value="ECO:0007669"/>
    <property type="project" value="InterPro"/>
</dbReference>
<dbReference type="AlphaFoldDB" id="A0A3M7TSP8"/>
<feature type="domain" description="RNA polymerase sigma factor 70 region 4 type 2" evidence="6">
    <location>
        <begin position="116"/>
        <end position="167"/>
    </location>
</feature>
<protein>
    <submittedName>
        <fullName evidence="7">RNA polymerase sigma factor</fullName>
    </submittedName>
</protein>
<dbReference type="EMBL" id="RHIB01000001">
    <property type="protein sequence ID" value="RNA68660.1"/>
    <property type="molecule type" value="Genomic_DNA"/>
</dbReference>
<sequence length="179" mass="21373">MENHEEKRWIHQSLNGDDEAFYELIVHYQPVVEKFARQIGVSESDLPDITQEVFIKVYRFLDTYSRGKFSTWLYSITLNVCRDVFRKNKRDRMKLKKYEKEITSFYPQGMSDYAAALNECLSRLEEKYRVPLVLYYFHDRPLSEISLIMEMKENSVKTRLKRGKEKLKAAMKKGGFTDE</sequence>
<dbReference type="NCBIfam" id="TIGR02937">
    <property type="entry name" value="sigma70-ECF"/>
    <property type="match status" value="1"/>
</dbReference>
<evidence type="ECO:0000256" key="3">
    <source>
        <dbReference type="ARBA" id="ARBA00023082"/>
    </source>
</evidence>
<gene>
    <name evidence="7" type="ORF">EBO34_01445</name>
</gene>
<dbReference type="GO" id="GO:0006352">
    <property type="term" value="P:DNA-templated transcription initiation"/>
    <property type="evidence" value="ECO:0007669"/>
    <property type="project" value="InterPro"/>
</dbReference>
<evidence type="ECO:0000256" key="4">
    <source>
        <dbReference type="ARBA" id="ARBA00023163"/>
    </source>
</evidence>
<dbReference type="InterPro" id="IPR007627">
    <property type="entry name" value="RNA_pol_sigma70_r2"/>
</dbReference>
<dbReference type="OrthoDB" id="9784984at2"/>
<evidence type="ECO:0000259" key="6">
    <source>
        <dbReference type="Pfam" id="PF08281"/>
    </source>
</evidence>
<evidence type="ECO:0000313" key="8">
    <source>
        <dbReference type="Proteomes" id="UP000278746"/>
    </source>
</evidence>
<dbReference type="InterPro" id="IPR013249">
    <property type="entry name" value="RNA_pol_sigma70_r4_t2"/>
</dbReference>
<dbReference type="InterPro" id="IPR014284">
    <property type="entry name" value="RNA_pol_sigma-70_dom"/>
</dbReference>
<dbReference type="Gene3D" id="1.10.1740.10">
    <property type="match status" value="1"/>
</dbReference>
<evidence type="ECO:0000256" key="1">
    <source>
        <dbReference type="ARBA" id="ARBA00010641"/>
    </source>
</evidence>
<feature type="domain" description="RNA polymerase sigma-70 region 2" evidence="5">
    <location>
        <begin position="24"/>
        <end position="90"/>
    </location>
</feature>
<keyword evidence="8" id="KW-1185">Reference proteome</keyword>
<keyword evidence="4" id="KW-0804">Transcription</keyword>
<organism evidence="7 8">
    <name type="scientific">Alteribacter keqinensis</name>
    <dbReference type="NCBI Taxonomy" id="2483800"/>
    <lineage>
        <taxon>Bacteria</taxon>
        <taxon>Bacillati</taxon>
        <taxon>Bacillota</taxon>
        <taxon>Bacilli</taxon>
        <taxon>Bacillales</taxon>
        <taxon>Bacillaceae</taxon>
        <taxon>Alteribacter</taxon>
    </lineage>
</organism>
<dbReference type="GO" id="GO:0016987">
    <property type="term" value="F:sigma factor activity"/>
    <property type="evidence" value="ECO:0007669"/>
    <property type="project" value="UniProtKB-KW"/>
</dbReference>
<dbReference type="SUPFAM" id="SSF88946">
    <property type="entry name" value="Sigma2 domain of RNA polymerase sigma factors"/>
    <property type="match status" value="1"/>
</dbReference>
<accession>A0A3M7TSP8</accession>
<name>A0A3M7TSP8_9BACI</name>
<keyword evidence="3" id="KW-0731">Sigma factor</keyword>
<dbReference type="CDD" id="cd06171">
    <property type="entry name" value="Sigma70_r4"/>
    <property type="match status" value="1"/>
</dbReference>
<dbReference type="Proteomes" id="UP000278746">
    <property type="component" value="Unassembled WGS sequence"/>
</dbReference>
<dbReference type="InterPro" id="IPR039425">
    <property type="entry name" value="RNA_pol_sigma-70-like"/>
</dbReference>
<evidence type="ECO:0000259" key="5">
    <source>
        <dbReference type="Pfam" id="PF04542"/>
    </source>
</evidence>
<dbReference type="InterPro" id="IPR036388">
    <property type="entry name" value="WH-like_DNA-bd_sf"/>
</dbReference>
<proteinExistence type="inferred from homology"/>
<dbReference type="InterPro" id="IPR013324">
    <property type="entry name" value="RNA_pol_sigma_r3/r4-like"/>
</dbReference>
<keyword evidence="2" id="KW-0805">Transcription regulation</keyword>
<evidence type="ECO:0000313" key="7">
    <source>
        <dbReference type="EMBL" id="RNA68660.1"/>
    </source>
</evidence>
<comment type="similarity">
    <text evidence="1">Belongs to the sigma-70 factor family. ECF subfamily.</text>
</comment>
<dbReference type="PANTHER" id="PTHR43133">
    <property type="entry name" value="RNA POLYMERASE ECF-TYPE SIGMA FACTO"/>
    <property type="match status" value="1"/>
</dbReference>
<reference evidence="7 8" key="1">
    <citation type="submission" date="2018-10" db="EMBL/GenBank/DDBJ databases">
        <title>Bacillus Keqinensis sp. nov., a moderately halophilic bacterium isolated from a saline-alkaline lake.</title>
        <authorList>
            <person name="Wang H."/>
        </authorList>
    </citation>
    <scope>NUCLEOTIDE SEQUENCE [LARGE SCALE GENOMIC DNA]</scope>
    <source>
        <strain evidence="7 8">KQ-3</strain>
    </source>
</reference>
<comment type="caution">
    <text evidence="7">The sequence shown here is derived from an EMBL/GenBank/DDBJ whole genome shotgun (WGS) entry which is preliminary data.</text>
</comment>
<dbReference type="Pfam" id="PF08281">
    <property type="entry name" value="Sigma70_r4_2"/>
    <property type="match status" value="1"/>
</dbReference>